<dbReference type="GO" id="GO:0016020">
    <property type="term" value="C:membrane"/>
    <property type="evidence" value="ECO:0007669"/>
    <property type="project" value="UniProtKB-SubCell"/>
</dbReference>
<evidence type="ECO:0000256" key="10">
    <source>
        <dbReference type="RuleBase" id="RU003404"/>
    </source>
</evidence>
<dbReference type="GO" id="GO:0015990">
    <property type="term" value="P:electron transport coupled proton transport"/>
    <property type="evidence" value="ECO:0007669"/>
    <property type="project" value="TreeGrafter"/>
</dbReference>
<feature type="transmembrane region" description="Helical" evidence="10">
    <location>
        <begin position="88"/>
        <end position="105"/>
    </location>
</feature>
<keyword evidence="10 13" id="KW-0496">Mitochondrion</keyword>
<evidence type="ECO:0000256" key="8">
    <source>
        <dbReference type="ARBA" id="ARBA00023136"/>
    </source>
</evidence>
<dbReference type="PANTHER" id="PTHR42829">
    <property type="entry name" value="NADH-UBIQUINONE OXIDOREDUCTASE CHAIN 5"/>
    <property type="match status" value="1"/>
</dbReference>
<dbReference type="GeneID" id="27439175"/>
<dbReference type="InterPro" id="IPR003945">
    <property type="entry name" value="NU5C-like"/>
</dbReference>
<organism evidence="13">
    <name type="scientific">Bactericera cockerelli</name>
    <name type="common">potato/tomato psyllid</name>
    <dbReference type="NCBI Taxonomy" id="290155"/>
    <lineage>
        <taxon>Eukaryota</taxon>
        <taxon>Metazoa</taxon>
        <taxon>Ecdysozoa</taxon>
        <taxon>Arthropoda</taxon>
        <taxon>Hexapoda</taxon>
        <taxon>Insecta</taxon>
        <taxon>Pterygota</taxon>
        <taxon>Neoptera</taxon>
        <taxon>Paraneoptera</taxon>
        <taxon>Hemiptera</taxon>
        <taxon>Sternorrhyncha</taxon>
        <taxon>Psylloidea</taxon>
        <taxon>Triozidae</taxon>
        <taxon>Bactericera</taxon>
    </lineage>
</organism>
<proteinExistence type="inferred from homology"/>
<sequence>MKIYSKFYFISFFMFLFCGASFMFFLLNLNFNICYLYEIELLSLNSVSFSFIIYLDWMSFLFMVIVTFISSLILVYSKIYMGLECHRFLWITFMFIFFMLFMIMSPSVLGVLLGWDGLGVISYCLVIYYKSLDAFNSGFITAATNRLGDSMLILSITWFSMDNMFIWWETGSGVVFFLIACMTKSAQFPFSAWLPSAMAAPTPISSLVHSSTLVTAGVYMLIRFHHLLLVNLLMEFLLVISLVTIFIAGMTALKEYDFKRVIALSTLGQLGFMMFILSVGFPYVAFFHLLIHALFKALLFMCAGSVIHSGIGIQDLRKLGNINIDCFTKISLNIAVFNLMGLPFTSGFYSKDSLLELTNCSYGGVGVGFIIMIMALITVSYSVRLMLFLSSFMGWVLWLENSASLKVSVLMLGVLNLMAGSSLNWLMQELELISLSLLTKLSPLIMILLGICWHGVFMVNVESMYMVSSLFFTSSLTKLFSVVGYLFFFFMKLVDQGWLESFLSWVKCSSIKNSFYIKNMLMPESKLVFSVGVTLSLLMVI</sequence>
<evidence type="ECO:0000256" key="6">
    <source>
        <dbReference type="ARBA" id="ARBA00022982"/>
    </source>
</evidence>
<dbReference type="PANTHER" id="PTHR42829:SF2">
    <property type="entry name" value="NADH-UBIQUINONE OXIDOREDUCTASE CHAIN 5"/>
    <property type="match status" value="1"/>
</dbReference>
<dbReference type="InterPro" id="IPR001516">
    <property type="entry name" value="Proton_antipo_N"/>
</dbReference>
<feature type="domain" description="NADH:quinone oxidoreductase/Mrp antiporter transmembrane" evidence="11">
    <location>
        <begin position="105"/>
        <end position="365"/>
    </location>
</feature>
<keyword evidence="8 10" id="KW-0472">Membrane</keyword>
<evidence type="ECO:0000256" key="5">
    <source>
        <dbReference type="ARBA" id="ARBA00022692"/>
    </source>
</evidence>
<protein>
    <recommendedName>
        <fullName evidence="4 10">NADH-ubiquinone oxidoreductase chain 5</fullName>
        <ecNumber evidence="3 10">7.1.1.2</ecNumber>
    </recommendedName>
</protein>
<dbReference type="RefSeq" id="YP_009251210.1">
    <property type="nucleotide sequence ID" value="NC_030055.1"/>
</dbReference>
<dbReference type="EC" id="7.1.1.2" evidence="3 10"/>
<accession>A0A166GKU4</accession>
<evidence type="ECO:0000256" key="1">
    <source>
        <dbReference type="ARBA" id="ARBA00003257"/>
    </source>
</evidence>
<feature type="transmembrane region" description="Helical" evidence="10">
    <location>
        <begin position="51"/>
        <end position="76"/>
    </location>
</feature>
<geneLocation type="mitochondrion" evidence="13"/>
<feature type="transmembrane region" description="Helical" evidence="10">
    <location>
        <begin position="369"/>
        <end position="397"/>
    </location>
</feature>
<name>A0A166GKU4_9HEMI</name>
<keyword evidence="7 10" id="KW-1133">Transmembrane helix</keyword>
<feature type="transmembrane region" description="Helical" evidence="10">
    <location>
        <begin position="289"/>
        <end position="309"/>
    </location>
</feature>
<dbReference type="CTD" id="4540"/>
<evidence type="ECO:0000256" key="3">
    <source>
        <dbReference type="ARBA" id="ARBA00012944"/>
    </source>
</evidence>
<dbReference type="InterPro" id="IPR001750">
    <property type="entry name" value="ND/Mrp_TM"/>
</dbReference>
<dbReference type="GO" id="GO:0003954">
    <property type="term" value="F:NADH dehydrogenase activity"/>
    <property type="evidence" value="ECO:0007669"/>
    <property type="project" value="TreeGrafter"/>
</dbReference>
<reference evidence="13" key="1">
    <citation type="submission" date="2016-01" db="EMBL/GenBank/DDBJ databases">
        <title>The Complete Mitochondrial Genome Sequence of Bactericera cockerelli.</title>
        <authorList>
            <person name="Wu F."/>
            <person name="Deng X."/>
            <person name="Wallis C."/>
            <person name="Trumble J.T."/>
            <person name="Prager S."/>
            <person name="Yokome R."/>
            <person name="Cen Y."/>
            <person name="Liang G."/>
            <person name="Chen J."/>
        </authorList>
    </citation>
    <scope>NUCLEOTIDE SEQUENCE</scope>
</reference>
<evidence type="ECO:0000256" key="4">
    <source>
        <dbReference type="ARBA" id="ARBA00021096"/>
    </source>
</evidence>
<feature type="transmembrane region" description="Helical" evidence="10">
    <location>
        <begin position="330"/>
        <end position="349"/>
    </location>
</feature>
<feature type="transmembrane region" description="Helical" evidence="10">
    <location>
        <begin position="7"/>
        <end position="31"/>
    </location>
</feature>
<dbReference type="Pfam" id="PF00361">
    <property type="entry name" value="Proton_antipo_M"/>
    <property type="match status" value="1"/>
</dbReference>
<evidence type="ECO:0000256" key="9">
    <source>
        <dbReference type="ARBA" id="ARBA00049551"/>
    </source>
</evidence>
<comment type="function">
    <text evidence="10">Core subunit of the mitochondrial membrane respiratory chain NADH dehydrogenase (Complex I) which catalyzes electron transfer from NADH through the respiratory chain, using ubiquinone as an electron acceptor. Essential for the catalytic activity and assembly of complex I.</text>
</comment>
<comment type="similarity">
    <text evidence="10">Belongs to the complex I subunit 5 family.</text>
</comment>
<comment type="subcellular location">
    <subcellularLocation>
        <location evidence="2">Membrane</location>
        <topology evidence="2">Multi-pass membrane protein</topology>
    </subcellularLocation>
</comment>
<feature type="transmembrane region" description="Helical" evidence="10">
    <location>
        <begin position="261"/>
        <end position="283"/>
    </location>
</feature>
<evidence type="ECO:0000259" key="12">
    <source>
        <dbReference type="Pfam" id="PF00662"/>
    </source>
</evidence>
<keyword evidence="10" id="KW-0813">Transport</keyword>
<keyword evidence="6" id="KW-0249">Electron transport</keyword>
<evidence type="ECO:0000256" key="2">
    <source>
        <dbReference type="ARBA" id="ARBA00004141"/>
    </source>
</evidence>
<evidence type="ECO:0000256" key="7">
    <source>
        <dbReference type="ARBA" id="ARBA00022989"/>
    </source>
</evidence>
<comment type="function">
    <text evidence="1">Core subunit of the mitochondrial membrane respiratory chain NADH dehydrogenase (Complex I) that is believed to belong to the minimal assembly required for catalysis. Complex I functions in the transfer of electrons from NADH to the respiratory chain. The immediate electron acceptor for the enzyme is believed to be ubiquinone.</text>
</comment>
<feature type="transmembrane region" description="Helical" evidence="10">
    <location>
        <begin position="469"/>
        <end position="491"/>
    </location>
</feature>
<gene>
    <name evidence="13" type="primary">ND5</name>
</gene>
<feature type="transmembrane region" description="Helical" evidence="10">
    <location>
        <begin position="433"/>
        <end position="457"/>
    </location>
</feature>
<keyword evidence="10" id="KW-0520">NAD</keyword>
<evidence type="ECO:0000259" key="11">
    <source>
        <dbReference type="Pfam" id="PF00361"/>
    </source>
</evidence>
<dbReference type="Pfam" id="PF00662">
    <property type="entry name" value="Proton_antipo_N"/>
    <property type="match status" value="1"/>
</dbReference>
<feature type="domain" description="NADH-Ubiquinone oxidoreductase (complex I) chain 5 N-terminal" evidence="12">
    <location>
        <begin position="43"/>
        <end position="86"/>
    </location>
</feature>
<evidence type="ECO:0000313" key="13">
    <source>
        <dbReference type="EMBL" id="ANA07531.1"/>
    </source>
</evidence>
<keyword evidence="5 10" id="KW-0812">Transmembrane</keyword>
<dbReference type="GO" id="GO:0008137">
    <property type="term" value="F:NADH dehydrogenase (ubiquinone) activity"/>
    <property type="evidence" value="ECO:0007669"/>
    <property type="project" value="UniProtKB-EC"/>
</dbReference>
<dbReference type="PRINTS" id="PR01434">
    <property type="entry name" value="NADHDHGNASE5"/>
</dbReference>
<feature type="transmembrane region" description="Helical" evidence="10">
    <location>
        <begin position="228"/>
        <end position="249"/>
    </location>
</feature>
<dbReference type="EMBL" id="KU501214">
    <property type="protein sequence ID" value="ANA07531.1"/>
    <property type="molecule type" value="Genomic_DNA"/>
</dbReference>
<dbReference type="AlphaFoldDB" id="A0A166GKU4"/>
<dbReference type="GO" id="GO:0042773">
    <property type="term" value="P:ATP synthesis coupled electron transport"/>
    <property type="evidence" value="ECO:0007669"/>
    <property type="project" value="InterPro"/>
</dbReference>
<comment type="catalytic activity">
    <reaction evidence="9 10">
        <text>a ubiquinone + NADH + 5 H(+)(in) = a ubiquinol + NAD(+) + 4 H(+)(out)</text>
        <dbReference type="Rhea" id="RHEA:29091"/>
        <dbReference type="Rhea" id="RHEA-COMP:9565"/>
        <dbReference type="Rhea" id="RHEA-COMP:9566"/>
        <dbReference type="ChEBI" id="CHEBI:15378"/>
        <dbReference type="ChEBI" id="CHEBI:16389"/>
        <dbReference type="ChEBI" id="CHEBI:17976"/>
        <dbReference type="ChEBI" id="CHEBI:57540"/>
        <dbReference type="ChEBI" id="CHEBI:57945"/>
        <dbReference type="EC" id="7.1.1.2"/>
    </reaction>
</comment>
<keyword evidence="10" id="KW-0830">Ubiquinone</keyword>